<sequence length="87" mass="9115">MPGIYTPGGETKLVKAGGAVLGVVQVIAVAFGIISALVMGMKYMFSSVEDRATIKQKMIIFVIGSVLVFGATGLIKLIANWANTVIK</sequence>
<keyword evidence="1" id="KW-0472">Membrane</keyword>
<reference evidence="2" key="2">
    <citation type="journal article" date="2021" name="PeerJ">
        <title>Extensive microbial diversity within the chicken gut microbiome revealed by metagenomics and culture.</title>
        <authorList>
            <person name="Gilroy R."/>
            <person name="Ravi A."/>
            <person name="Getino M."/>
            <person name="Pursley I."/>
            <person name="Horton D.L."/>
            <person name="Alikhan N.F."/>
            <person name="Baker D."/>
            <person name="Gharbi K."/>
            <person name="Hall N."/>
            <person name="Watson M."/>
            <person name="Adriaenssens E.M."/>
            <person name="Foster-Nyarko E."/>
            <person name="Jarju S."/>
            <person name="Secka A."/>
            <person name="Antonio M."/>
            <person name="Oren A."/>
            <person name="Chaudhuri R.R."/>
            <person name="La Ragione R."/>
            <person name="Hildebrand F."/>
            <person name="Pallen M.J."/>
        </authorList>
    </citation>
    <scope>NUCLEOTIDE SEQUENCE</scope>
    <source>
        <strain evidence="2">CHK195-15760</strain>
    </source>
</reference>
<comment type="caution">
    <text evidence="2">The sequence shown here is derived from an EMBL/GenBank/DDBJ whole genome shotgun (WGS) entry which is preliminary data.</text>
</comment>
<accession>A0A9D1M164</accession>
<organism evidence="2 3">
    <name type="scientific">Candidatus Merdicola faecigallinarum</name>
    <dbReference type="NCBI Taxonomy" id="2840862"/>
    <lineage>
        <taxon>Bacteria</taxon>
        <taxon>Bacillati</taxon>
        <taxon>Bacillota</taxon>
        <taxon>Clostridia</taxon>
        <taxon>Candidatus Merdicola</taxon>
    </lineage>
</organism>
<dbReference type="AlphaFoldDB" id="A0A9D1M164"/>
<evidence type="ECO:0000313" key="3">
    <source>
        <dbReference type="Proteomes" id="UP000824093"/>
    </source>
</evidence>
<name>A0A9D1M164_9FIRM</name>
<evidence type="ECO:0000313" key="2">
    <source>
        <dbReference type="EMBL" id="HIU51779.1"/>
    </source>
</evidence>
<dbReference type="Proteomes" id="UP000824093">
    <property type="component" value="Unassembled WGS sequence"/>
</dbReference>
<gene>
    <name evidence="2" type="ORF">IAB70_04050</name>
</gene>
<proteinExistence type="predicted"/>
<dbReference type="EMBL" id="DVNH01000026">
    <property type="protein sequence ID" value="HIU51779.1"/>
    <property type="molecule type" value="Genomic_DNA"/>
</dbReference>
<evidence type="ECO:0000256" key="1">
    <source>
        <dbReference type="SAM" id="Phobius"/>
    </source>
</evidence>
<feature type="transmembrane region" description="Helical" evidence="1">
    <location>
        <begin position="16"/>
        <end position="38"/>
    </location>
</feature>
<protein>
    <submittedName>
        <fullName evidence="2">Uncharacterized protein</fullName>
    </submittedName>
</protein>
<keyword evidence="1" id="KW-1133">Transmembrane helix</keyword>
<feature type="transmembrane region" description="Helical" evidence="1">
    <location>
        <begin position="59"/>
        <end position="79"/>
    </location>
</feature>
<keyword evidence="1" id="KW-0812">Transmembrane</keyword>
<reference evidence="2" key="1">
    <citation type="submission" date="2020-10" db="EMBL/GenBank/DDBJ databases">
        <authorList>
            <person name="Gilroy R."/>
        </authorList>
    </citation>
    <scope>NUCLEOTIDE SEQUENCE</scope>
    <source>
        <strain evidence="2">CHK195-15760</strain>
    </source>
</reference>